<protein>
    <submittedName>
        <fullName evidence="2">Uncharacterized protein</fullName>
    </submittedName>
</protein>
<evidence type="ECO:0000313" key="2">
    <source>
        <dbReference type="WBParaSite" id="L893_g14915.t1"/>
    </source>
</evidence>
<evidence type="ECO:0000313" key="1">
    <source>
        <dbReference type="Proteomes" id="UP000095287"/>
    </source>
</evidence>
<proteinExistence type="predicted"/>
<accession>A0A1I7YCF4</accession>
<keyword evidence="1" id="KW-1185">Reference proteome</keyword>
<dbReference type="AlphaFoldDB" id="A0A1I7YCF4"/>
<dbReference type="WBParaSite" id="L893_g14915.t1">
    <property type="protein sequence ID" value="L893_g14915.t1"/>
    <property type="gene ID" value="L893_g14915"/>
</dbReference>
<organism evidence="1 2">
    <name type="scientific">Steinernema glaseri</name>
    <dbReference type="NCBI Taxonomy" id="37863"/>
    <lineage>
        <taxon>Eukaryota</taxon>
        <taxon>Metazoa</taxon>
        <taxon>Ecdysozoa</taxon>
        <taxon>Nematoda</taxon>
        <taxon>Chromadorea</taxon>
        <taxon>Rhabditida</taxon>
        <taxon>Tylenchina</taxon>
        <taxon>Panagrolaimomorpha</taxon>
        <taxon>Strongyloidoidea</taxon>
        <taxon>Steinernematidae</taxon>
        <taxon>Steinernema</taxon>
    </lineage>
</organism>
<reference evidence="2" key="1">
    <citation type="submission" date="2016-11" db="UniProtKB">
        <authorList>
            <consortium name="WormBaseParasite"/>
        </authorList>
    </citation>
    <scope>IDENTIFICATION</scope>
</reference>
<sequence length="171" mass="19571">MGSPTYRISDCRELTHKPWCARVINVTGSLCSRSKTLFLRSKTVTVGAKTGAIFSHGLCDKRKRTHRKEVKTDDMATGSSFQCRITYAEKEEVGVGNVAVESSRYENMKYENCSDMKIQTSFFFEYTKAASDLSTQLILFFKKKQVNKKLVRLPQRRKNSDHEFKGSELSF</sequence>
<name>A0A1I7YCF4_9BILA</name>
<dbReference type="Proteomes" id="UP000095287">
    <property type="component" value="Unplaced"/>
</dbReference>